<evidence type="ECO:0000256" key="3">
    <source>
        <dbReference type="ARBA" id="ARBA00022554"/>
    </source>
</evidence>
<comment type="caution">
    <text evidence="17">Lacks conserved residue(s) required for the propagation of feature annotation.</text>
</comment>
<dbReference type="GO" id="GO:0005524">
    <property type="term" value="F:ATP binding"/>
    <property type="evidence" value="ECO:0007669"/>
    <property type="project" value="UniProtKB-KW"/>
</dbReference>
<feature type="region of interest" description="Disordered" evidence="18">
    <location>
        <begin position="1359"/>
        <end position="1416"/>
    </location>
</feature>
<keyword evidence="13 17" id="KW-0406">Ion transport</keyword>
<dbReference type="InterPro" id="IPR023298">
    <property type="entry name" value="ATPase_P-typ_TM_dom_sf"/>
</dbReference>
<feature type="domain" description="Cation-transporting P-type ATPase C-terminal" evidence="20">
    <location>
        <begin position="1024"/>
        <end position="1216"/>
    </location>
</feature>
<proteinExistence type="inferred from homology"/>
<dbReference type="Gene3D" id="3.40.1110.10">
    <property type="entry name" value="Calcium-transporting ATPase, cytoplasmic domain N"/>
    <property type="match status" value="1"/>
</dbReference>
<comment type="subcellular location">
    <subcellularLocation>
        <location evidence="17">Membrane</location>
        <topology evidence="17">Multi-pass membrane protein</topology>
    </subcellularLocation>
    <subcellularLocation>
        <location evidence="1">Vacuole membrane</location>
        <topology evidence="1">Multi-pass membrane protein</topology>
    </subcellularLocation>
</comment>
<feature type="compositionally biased region" description="Basic and acidic residues" evidence="18">
    <location>
        <begin position="177"/>
        <end position="190"/>
    </location>
</feature>
<keyword evidence="5 17" id="KW-0812">Transmembrane</keyword>
<evidence type="ECO:0000313" key="23">
    <source>
        <dbReference type="Proteomes" id="UP001271007"/>
    </source>
</evidence>
<evidence type="ECO:0000256" key="1">
    <source>
        <dbReference type="ARBA" id="ARBA00004128"/>
    </source>
</evidence>
<comment type="function">
    <text evidence="16">This magnesium-dependent enzyme catalyzes the hydrolysis of ATP coupled with the transport of calcium. Transports the calcium to the vacuole and participates in the control of the cytosolic free calcium.</text>
</comment>
<evidence type="ECO:0000256" key="5">
    <source>
        <dbReference type="ARBA" id="ARBA00022692"/>
    </source>
</evidence>
<dbReference type="GO" id="GO:0006874">
    <property type="term" value="P:intracellular calcium ion homeostasis"/>
    <property type="evidence" value="ECO:0007669"/>
    <property type="project" value="UniProtKB-ARBA"/>
</dbReference>
<evidence type="ECO:0000256" key="2">
    <source>
        <dbReference type="ARBA" id="ARBA00022448"/>
    </source>
</evidence>
<dbReference type="InterPro" id="IPR004014">
    <property type="entry name" value="ATPase_P-typ_cation-transptr_N"/>
</dbReference>
<evidence type="ECO:0000256" key="15">
    <source>
        <dbReference type="ARBA" id="ARBA00048694"/>
    </source>
</evidence>
<feature type="compositionally biased region" description="Low complexity" evidence="18">
    <location>
        <begin position="1293"/>
        <end position="1307"/>
    </location>
</feature>
<dbReference type="FunFam" id="3.40.50.1000:FF:000018">
    <property type="entry name" value="Calcium-transporting ATPase"/>
    <property type="match status" value="1"/>
</dbReference>
<evidence type="ECO:0000256" key="7">
    <source>
        <dbReference type="ARBA" id="ARBA00022741"/>
    </source>
</evidence>
<sequence length="1416" mass="153585">MSEDAQPPPGDASAPGRRPRAPTITIDTSAVQRTPSTKSRDPEHEMEPLSDDGKSLNGDKAEKPSGLLPTTNTLSTPTELRASNSFDSRDSRPTSPHNVSSPSQWNNPHNFLAVPNGRSRGASIDTDATGDSSSTSDVTYVNTHTPMTDSAPKAFGDNEPRLGAGDHPVLSDSEALEPDKGTEADFKRENNPFAFTPGQLGKMFNPKSLGAFHAVGGLAGLEKGLRSDRLAGLGVDEKSLDGAVSFADATTVGSPSSESTVVLDEPEMAKDSSNTISGTYDDRKRIFGDNRLPAKKTKSIFELMWLAYNDKVLIVLTVAAVIALSLGLYQALGTPQGGWEWVEGVAIIAAILIVVMVGAVNDWQKEKQFAKLNAKKESRNVKVVRSGKTQEVNIHDIFAGDILLVEPGDILPVDGIFITGHGVKCDESSATGESDIMKKTPADEVFHAMDSGENLKKMDPFLISGGKVTEGYGRMLITAVGVNSSMGKTMLSLQESNEATPLQMKLNHLAEQIAKIGSAAALFLFMVLLIKFLAALPGNHGTPTEKGQEFMTILITAITIVVVAVPEGLPLAVTLALAYATKRMLKDRNLVRVLRSCETMGNATTVCSDKTGTLTQNVMTVVAGSVGTSNRFSHKAAQASGESQVKDVDDVSATEFASSLHNDVKVLWKDSIAINSTAFETDEAGKRAFVGSKTETALLDFASEFLAMDTVTTERANAQIAQMIPFSSSRKCMGMVYKHGKGYRLIVKGASEIMLKYANQILRDPTQSLETTTMTADDRKTLDGLIDTYASRSLRTIGFIYRDFESFPPRNARRQEDDKTQVVFEDICKDMTFMTLVGIQDPLRPGVPEAVKDCTMAGVLPRMVTGDNIITAKAIATECGIFTEGGLAMEGPEFRKLSDSEQRRIIPNLQVLARSSPDDKRKLVKRLKEMGDTVAVTGDGTNDAPALKAADVGFSMNIAGTEVAKEASDIILMDDNFASIVLAIMWGRAVNDAVRKFLQFQLTVNITAVLLAFISSVASSREESVLTAVQLLWINLIMDTMAALALATDPPTRNILNRKPDPKSAPLISVTMWKMILGQAIYQLIVTLIMNFAGKQIIGYSAPYPCPVGGYSDNAHCQGAWEHRDMQTLVFNIFTWMQIFNALNNRRLDNKFNIFEGIQKNLFFVFIFLIMIAGQVLIIFVGSWQVFQAQRQGGRNWAIALVLGALSLPIGVLIRLIPNDFVVKLVPPFIKKFAARQGREKKLKLNDEENPLEFDQALMNLKDELGWIKKYKGGRINSLKFTLAHPKEAFLHSRSPSRSRASSSLPRTPNNEPIEDNRSQGTSPAPPTPESKGRKRGRSRSNSAFAGVAMAGIVAGGIAGGWSPIERREGDSDSLCFSRQRSKSDLVREDPVVTTNPVESKSAGETSAIANVKGPE</sequence>
<dbReference type="GO" id="GO:0005388">
    <property type="term" value="F:P-type calcium transporter activity"/>
    <property type="evidence" value="ECO:0007669"/>
    <property type="project" value="UniProtKB-EC"/>
</dbReference>
<dbReference type="PRINTS" id="PR00121">
    <property type="entry name" value="NAKATPASE"/>
</dbReference>
<keyword evidence="6" id="KW-0479">Metal-binding</keyword>
<evidence type="ECO:0000256" key="12">
    <source>
        <dbReference type="ARBA" id="ARBA00022989"/>
    </source>
</evidence>
<gene>
    <name evidence="22" type="primary">PMC1</name>
    <name evidence="22" type="ORF">LTR09_002700</name>
</gene>
<dbReference type="Pfam" id="PF00690">
    <property type="entry name" value="Cation_ATPase_N"/>
    <property type="match status" value="1"/>
</dbReference>
<comment type="similarity">
    <text evidence="17">Belongs to the cation transport ATPase (P-type) (TC 3.A.3) family.</text>
</comment>
<dbReference type="Pfam" id="PF13246">
    <property type="entry name" value="Cation_ATPase"/>
    <property type="match status" value="1"/>
</dbReference>
<keyword evidence="2 17" id="KW-0813">Transport</keyword>
<keyword evidence="3" id="KW-0926">Vacuole</keyword>
<feature type="region of interest" description="Disordered" evidence="18">
    <location>
        <begin position="1"/>
        <end position="192"/>
    </location>
</feature>
<feature type="transmembrane region" description="Helical" evidence="17">
    <location>
        <begin position="513"/>
        <end position="533"/>
    </location>
</feature>
<dbReference type="SFLD" id="SFLDF00027">
    <property type="entry name" value="p-type_atpase"/>
    <property type="match status" value="1"/>
</dbReference>
<dbReference type="GO" id="GO:0046872">
    <property type="term" value="F:metal ion binding"/>
    <property type="evidence" value="ECO:0007669"/>
    <property type="project" value="UniProtKB-KW"/>
</dbReference>
<feature type="transmembrane region" description="Helical" evidence="17">
    <location>
        <begin position="1067"/>
        <end position="1093"/>
    </location>
</feature>
<evidence type="ECO:0000256" key="18">
    <source>
        <dbReference type="SAM" id="MobiDB-lite"/>
    </source>
</evidence>
<dbReference type="PANTHER" id="PTHR24093">
    <property type="entry name" value="CATION TRANSPORTING ATPASE"/>
    <property type="match status" value="1"/>
</dbReference>
<keyword evidence="11" id="KW-1278">Translocase</keyword>
<evidence type="ECO:0000256" key="14">
    <source>
        <dbReference type="ARBA" id="ARBA00023136"/>
    </source>
</evidence>
<keyword evidence="9 17" id="KW-0067">ATP-binding</keyword>
<evidence type="ECO:0000256" key="16">
    <source>
        <dbReference type="ARBA" id="ARBA00059328"/>
    </source>
</evidence>
<dbReference type="Pfam" id="PF00122">
    <property type="entry name" value="E1-E2_ATPase"/>
    <property type="match status" value="1"/>
</dbReference>
<dbReference type="PROSITE" id="PS00154">
    <property type="entry name" value="ATPASE_E1_E2"/>
    <property type="match status" value="1"/>
</dbReference>
<comment type="catalytic activity">
    <reaction evidence="15 17">
        <text>Ca(2+)(in) + ATP + H2O = Ca(2+)(out) + ADP + phosphate + H(+)</text>
        <dbReference type="Rhea" id="RHEA:18105"/>
        <dbReference type="ChEBI" id="CHEBI:15377"/>
        <dbReference type="ChEBI" id="CHEBI:15378"/>
        <dbReference type="ChEBI" id="CHEBI:29108"/>
        <dbReference type="ChEBI" id="CHEBI:30616"/>
        <dbReference type="ChEBI" id="CHEBI:43474"/>
        <dbReference type="ChEBI" id="CHEBI:456216"/>
        <dbReference type="EC" id="7.2.2.10"/>
    </reaction>
</comment>
<evidence type="ECO:0000259" key="20">
    <source>
        <dbReference type="Pfam" id="PF00689"/>
    </source>
</evidence>
<feature type="domain" description="P-type ATPase A" evidence="19">
    <location>
        <begin position="377"/>
        <end position="492"/>
    </location>
</feature>
<feature type="compositionally biased region" description="Polar residues" evidence="18">
    <location>
        <begin position="93"/>
        <end position="109"/>
    </location>
</feature>
<feature type="compositionally biased region" description="Low complexity" evidence="18">
    <location>
        <begin position="125"/>
        <end position="139"/>
    </location>
</feature>
<dbReference type="InterPro" id="IPR001757">
    <property type="entry name" value="P_typ_ATPase"/>
</dbReference>
<dbReference type="InterPro" id="IPR018303">
    <property type="entry name" value="ATPase_P-typ_P_site"/>
</dbReference>
<feature type="region of interest" description="Disordered" evidence="18">
    <location>
        <begin position="1292"/>
        <end position="1342"/>
    </location>
</feature>
<dbReference type="InterPro" id="IPR059000">
    <property type="entry name" value="ATPase_P-type_domA"/>
</dbReference>
<name>A0AAJ0LUL7_9PEZI</name>
<protein>
    <recommendedName>
        <fullName evidence="17">Calcium-transporting ATPase</fullName>
        <ecNumber evidence="17">7.2.2.10</ecNumber>
    </recommendedName>
</protein>
<feature type="transmembrane region" description="Helical" evidence="17">
    <location>
        <begin position="553"/>
        <end position="580"/>
    </location>
</feature>
<dbReference type="CDD" id="cd02081">
    <property type="entry name" value="P-type_ATPase_Ca_PMCA-like"/>
    <property type="match status" value="1"/>
</dbReference>
<feature type="transmembrane region" description="Helical" evidence="17">
    <location>
        <begin position="312"/>
        <end position="332"/>
    </location>
</feature>
<evidence type="ECO:0000256" key="10">
    <source>
        <dbReference type="ARBA" id="ARBA00022842"/>
    </source>
</evidence>
<keyword evidence="14 17" id="KW-0472">Membrane</keyword>
<feature type="compositionally biased region" description="Polar residues" evidence="18">
    <location>
        <begin position="1393"/>
        <end position="1409"/>
    </location>
</feature>
<dbReference type="Gene3D" id="3.40.50.1000">
    <property type="entry name" value="HAD superfamily/HAD-like"/>
    <property type="match status" value="1"/>
</dbReference>
<evidence type="ECO:0000259" key="21">
    <source>
        <dbReference type="Pfam" id="PF00690"/>
    </source>
</evidence>
<dbReference type="GO" id="GO:0005774">
    <property type="term" value="C:vacuolar membrane"/>
    <property type="evidence" value="ECO:0007669"/>
    <property type="project" value="UniProtKB-SubCell"/>
</dbReference>
<dbReference type="NCBIfam" id="TIGR01517">
    <property type="entry name" value="ATPase-IIB_Ca"/>
    <property type="match status" value="1"/>
</dbReference>
<dbReference type="SFLD" id="SFLDG00002">
    <property type="entry name" value="C1.7:_P-type_atpase_like"/>
    <property type="match status" value="1"/>
</dbReference>
<dbReference type="SUPFAM" id="SSF81653">
    <property type="entry name" value="Calcium ATPase, transduction domain A"/>
    <property type="match status" value="1"/>
</dbReference>
<dbReference type="SFLD" id="SFLDS00003">
    <property type="entry name" value="Haloacid_Dehalogenase"/>
    <property type="match status" value="1"/>
</dbReference>
<dbReference type="NCBIfam" id="TIGR01494">
    <property type="entry name" value="ATPase_P-type"/>
    <property type="match status" value="2"/>
</dbReference>
<dbReference type="InterPro" id="IPR044492">
    <property type="entry name" value="P_typ_ATPase_HD_dom"/>
</dbReference>
<feature type="transmembrane region" description="Helical" evidence="17">
    <location>
        <begin position="1197"/>
        <end position="1217"/>
    </location>
</feature>
<dbReference type="Pfam" id="PF00689">
    <property type="entry name" value="Cation_ATPase_C"/>
    <property type="match status" value="1"/>
</dbReference>
<evidence type="ECO:0000256" key="13">
    <source>
        <dbReference type="ARBA" id="ARBA00023065"/>
    </source>
</evidence>
<feature type="transmembrane region" description="Helical" evidence="17">
    <location>
        <begin position="997"/>
        <end position="1018"/>
    </location>
</feature>
<dbReference type="EC" id="7.2.2.10" evidence="17"/>
<dbReference type="InterPro" id="IPR036412">
    <property type="entry name" value="HAD-like_sf"/>
</dbReference>
<dbReference type="InterPro" id="IPR006408">
    <property type="entry name" value="P-type_ATPase_IIB"/>
</dbReference>
<evidence type="ECO:0000256" key="17">
    <source>
        <dbReference type="RuleBase" id="RU361146"/>
    </source>
</evidence>
<feature type="compositionally biased region" description="Low complexity" evidence="18">
    <location>
        <begin position="64"/>
        <end position="78"/>
    </location>
</feature>
<reference evidence="22" key="1">
    <citation type="submission" date="2023-04" db="EMBL/GenBank/DDBJ databases">
        <title>Black Yeasts Isolated from many extreme environments.</title>
        <authorList>
            <person name="Coleine C."/>
            <person name="Stajich J.E."/>
            <person name="Selbmann L."/>
        </authorList>
    </citation>
    <scope>NUCLEOTIDE SEQUENCE</scope>
    <source>
        <strain evidence="22">CCFEE 5312</strain>
    </source>
</reference>
<dbReference type="InterPro" id="IPR023214">
    <property type="entry name" value="HAD_sf"/>
</dbReference>
<feature type="compositionally biased region" description="Basic and acidic residues" evidence="18">
    <location>
        <begin position="1382"/>
        <end position="1391"/>
    </location>
</feature>
<dbReference type="Proteomes" id="UP001271007">
    <property type="component" value="Unassembled WGS sequence"/>
</dbReference>
<feature type="transmembrane region" description="Helical" evidence="17">
    <location>
        <begin position="1163"/>
        <end position="1185"/>
    </location>
</feature>
<organism evidence="22 23">
    <name type="scientific">Extremus antarcticus</name>
    <dbReference type="NCBI Taxonomy" id="702011"/>
    <lineage>
        <taxon>Eukaryota</taxon>
        <taxon>Fungi</taxon>
        <taxon>Dikarya</taxon>
        <taxon>Ascomycota</taxon>
        <taxon>Pezizomycotina</taxon>
        <taxon>Dothideomycetes</taxon>
        <taxon>Dothideomycetidae</taxon>
        <taxon>Mycosphaerellales</taxon>
        <taxon>Extremaceae</taxon>
        <taxon>Extremus</taxon>
    </lineage>
</organism>
<dbReference type="Gene3D" id="1.20.1110.10">
    <property type="entry name" value="Calcium-transporting ATPase, transmembrane domain"/>
    <property type="match status" value="1"/>
</dbReference>
<feature type="transmembrane region" description="Helical" evidence="17">
    <location>
        <begin position="1024"/>
        <end position="1046"/>
    </location>
</feature>
<evidence type="ECO:0000256" key="8">
    <source>
        <dbReference type="ARBA" id="ARBA00022837"/>
    </source>
</evidence>
<keyword evidence="10" id="KW-0460">Magnesium</keyword>
<evidence type="ECO:0000259" key="19">
    <source>
        <dbReference type="Pfam" id="PF00122"/>
    </source>
</evidence>
<keyword evidence="7 17" id="KW-0547">Nucleotide-binding</keyword>
<keyword evidence="23" id="KW-1185">Reference proteome</keyword>
<feature type="compositionally biased region" description="Basic and acidic residues" evidence="18">
    <location>
        <begin position="38"/>
        <end position="63"/>
    </location>
</feature>
<dbReference type="PRINTS" id="PR00119">
    <property type="entry name" value="CATATPASE"/>
</dbReference>
<dbReference type="GO" id="GO:0005886">
    <property type="term" value="C:plasma membrane"/>
    <property type="evidence" value="ECO:0007669"/>
    <property type="project" value="TreeGrafter"/>
</dbReference>
<dbReference type="FunFam" id="2.70.150.10:FF:000028">
    <property type="entry name" value="Calcium-transporting ATPase"/>
    <property type="match status" value="1"/>
</dbReference>
<feature type="compositionally biased region" description="Polar residues" evidence="18">
    <location>
        <begin position="25"/>
        <end position="37"/>
    </location>
</feature>
<evidence type="ECO:0000256" key="4">
    <source>
        <dbReference type="ARBA" id="ARBA00022568"/>
    </source>
</evidence>
<evidence type="ECO:0000256" key="11">
    <source>
        <dbReference type="ARBA" id="ARBA00022967"/>
    </source>
</evidence>
<accession>A0AAJ0LUL7</accession>
<keyword evidence="12 17" id="KW-1133">Transmembrane helix</keyword>
<feature type="transmembrane region" description="Helical" evidence="17">
    <location>
        <begin position="344"/>
        <end position="363"/>
    </location>
</feature>
<feature type="compositionally biased region" description="Pro residues" evidence="18">
    <location>
        <begin position="1"/>
        <end position="10"/>
    </location>
</feature>
<dbReference type="GO" id="GO:0016887">
    <property type="term" value="F:ATP hydrolysis activity"/>
    <property type="evidence" value="ECO:0007669"/>
    <property type="project" value="InterPro"/>
</dbReference>
<keyword evidence="4 17" id="KW-0109">Calcium transport</keyword>
<dbReference type="SUPFAM" id="SSF81660">
    <property type="entry name" value="Metal cation-transporting ATPase, ATP-binding domain N"/>
    <property type="match status" value="1"/>
</dbReference>
<dbReference type="FunFam" id="3.40.1110.10:FF:000031">
    <property type="entry name" value="Calcium-transporting ATPase"/>
    <property type="match status" value="1"/>
</dbReference>
<feature type="domain" description="Cation-transporting P-type ATPase N-terminal" evidence="21">
    <location>
        <begin position="281"/>
        <end position="323"/>
    </location>
</feature>
<dbReference type="Gene3D" id="2.70.150.10">
    <property type="entry name" value="Calcium-transporting ATPase, cytoplasmic transduction domain A"/>
    <property type="match status" value="1"/>
</dbReference>
<comment type="function">
    <text evidence="17">Catalyzes the hydrolysis of ATP coupled with the transport of calcium.</text>
</comment>
<comment type="caution">
    <text evidence="22">The sequence shown here is derived from an EMBL/GenBank/DDBJ whole genome shotgun (WGS) entry which is preliminary data.</text>
</comment>
<dbReference type="InterPro" id="IPR023299">
    <property type="entry name" value="ATPase_P-typ_cyto_dom_N"/>
</dbReference>
<keyword evidence="8 17" id="KW-0106">Calcium</keyword>
<dbReference type="PANTHER" id="PTHR24093:SF369">
    <property type="entry name" value="CALCIUM-TRANSPORTING ATPASE"/>
    <property type="match status" value="1"/>
</dbReference>
<evidence type="ECO:0000256" key="6">
    <source>
        <dbReference type="ARBA" id="ARBA00022723"/>
    </source>
</evidence>
<evidence type="ECO:0000313" key="22">
    <source>
        <dbReference type="EMBL" id="KAK3056194.1"/>
    </source>
</evidence>
<dbReference type="SUPFAM" id="SSF56784">
    <property type="entry name" value="HAD-like"/>
    <property type="match status" value="1"/>
</dbReference>
<dbReference type="EMBL" id="JAWDJX010000006">
    <property type="protein sequence ID" value="KAK3056194.1"/>
    <property type="molecule type" value="Genomic_DNA"/>
</dbReference>
<dbReference type="SUPFAM" id="SSF81665">
    <property type="entry name" value="Calcium ATPase, transmembrane domain M"/>
    <property type="match status" value="1"/>
</dbReference>
<evidence type="ECO:0000256" key="9">
    <source>
        <dbReference type="ARBA" id="ARBA00022840"/>
    </source>
</evidence>
<dbReference type="InterPro" id="IPR006068">
    <property type="entry name" value="ATPase_P-typ_cation-transptr_C"/>
</dbReference>
<dbReference type="InterPro" id="IPR008250">
    <property type="entry name" value="ATPase_P-typ_transduc_dom_A_sf"/>
</dbReference>